<dbReference type="PANTHER" id="PTHR42681">
    <property type="entry name" value="MALONYL-COA-ACYL CARRIER PROTEIN TRANSACYLASE, MITOCHONDRIAL"/>
    <property type="match status" value="1"/>
</dbReference>
<protein>
    <recommendedName>
        <fullName evidence="1">[acyl-carrier-protein] S-malonyltransferase</fullName>
        <ecNumber evidence="1">2.3.1.39</ecNumber>
    </recommendedName>
</protein>
<dbReference type="PANTHER" id="PTHR42681:SF1">
    <property type="entry name" value="MALONYL-COA-ACYL CARRIER PROTEIN TRANSACYLASE, MITOCHONDRIAL"/>
    <property type="match status" value="1"/>
</dbReference>
<dbReference type="Proteomes" id="UP000518605">
    <property type="component" value="Unassembled WGS sequence"/>
</dbReference>
<evidence type="ECO:0000313" key="6">
    <source>
        <dbReference type="EMBL" id="MBB3154186.1"/>
    </source>
</evidence>
<comment type="caution">
    <text evidence="6">The sequence shown here is derived from an EMBL/GenBank/DDBJ whole genome shotgun (WGS) entry which is preliminary data.</text>
</comment>
<organism evidence="6 7">
    <name type="scientific">Paenibacillus endophyticus</name>
    <dbReference type="NCBI Taxonomy" id="1294268"/>
    <lineage>
        <taxon>Bacteria</taxon>
        <taxon>Bacillati</taxon>
        <taxon>Bacillota</taxon>
        <taxon>Bacilli</taxon>
        <taxon>Bacillales</taxon>
        <taxon>Paenibacillaceae</taxon>
        <taxon>Paenibacillus</taxon>
    </lineage>
</organism>
<keyword evidence="7" id="KW-1185">Reference proteome</keyword>
<evidence type="ECO:0000259" key="5">
    <source>
        <dbReference type="SMART" id="SM00827"/>
    </source>
</evidence>
<name>A0A7W5CAK7_9BACL</name>
<dbReference type="AlphaFoldDB" id="A0A7W5CAK7"/>
<dbReference type="InterPro" id="IPR016036">
    <property type="entry name" value="Malonyl_transacylase_ACP-bd"/>
</dbReference>
<dbReference type="Pfam" id="PF00698">
    <property type="entry name" value="Acyl_transf_1"/>
    <property type="match status" value="1"/>
</dbReference>
<evidence type="ECO:0000313" key="7">
    <source>
        <dbReference type="Proteomes" id="UP000518605"/>
    </source>
</evidence>
<dbReference type="NCBIfam" id="TIGR00128">
    <property type="entry name" value="fabD"/>
    <property type="match status" value="1"/>
</dbReference>
<dbReference type="InterPro" id="IPR014043">
    <property type="entry name" value="Acyl_transferase_dom"/>
</dbReference>
<dbReference type="SUPFAM" id="SSF55048">
    <property type="entry name" value="Probable ACP-binding domain of malonyl-CoA ACP transacylase"/>
    <property type="match status" value="1"/>
</dbReference>
<evidence type="ECO:0000256" key="4">
    <source>
        <dbReference type="ARBA" id="ARBA00048462"/>
    </source>
</evidence>
<dbReference type="SMART" id="SM00827">
    <property type="entry name" value="PKS_AT"/>
    <property type="match status" value="1"/>
</dbReference>
<evidence type="ECO:0000256" key="1">
    <source>
        <dbReference type="ARBA" id="ARBA00013258"/>
    </source>
</evidence>
<dbReference type="Gene3D" id="3.40.366.10">
    <property type="entry name" value="Malonyl-Coenzyme A Acyl Carrier Protein, domain 2"/>
    <property type="match status" value="1"/>
</dbReference>
<dbReference type="GO" id="GO:0004314">
    <property type="term" value="F:[acyl-carrier-protein] S-malonyltransferase activity"/>
    <property type="evidence" value="ECO:0007669"/>
    <property type="project" value="UniProtKB-EC"/>
</dbReference>
<dbReference type="InterPro" id="IPR001227">
    <property type="entry name" value="Ac_transferase_dom_sf"/>
</dbReference>
<dbReference type="InterPro" id="IPR016035">
    <property type="entry name" value="Acyl_Trfase/lysoPLipase"/>
</dbReference>
<sequence length="388" mass="43032">MGKQWTEQFPYLNEVYEEASDILGIDMKKLCEKGTNEELALTENTQPSVLTISYAAYVMYVREVGMKPAVAAGHSLGEITALACAASITFADALKMVQMRGKFMQQVANKIEGKMAAVIGLAVDMVEKVCQKWSNESLGAGMVVVSNVNSGRQAVISGHGLGVEAVSEILSDLGAKIVPLKVSAPFHSPYMQDAAEKFREFLTLFTFRNPQFPVLSNLDGEQHRQAGEIAEKLVKQMSSPVQWAACLNTIVHLPVSTMVELGPSSVLTSLFRQEHPFVLAYSADHEVDLQKLIRRSRLSYFEKCLAYAVSTKNRNSKITIDAYRQNVVTPYREIETILARLERSGEKPSEDEYETALAYLLHIFDAKEVETVEINDRLADLKRVGGRS</sequence>
<reference evidence="6 7" key="1">
    <citation type="submission" date="2020-08" db="EMBL/GenBank/DDBJ databases">
        <title>Genomic Encyclopedia of Type Strains, Phase III (KMG-III): the genomes of soil and plant-associated and newly described type strains.</title>
        <authorList>
            <person name="Whitman W."/>
        </authorList>
    </citation>
    <scope>NUCLEOTIDE SEQUENCE [LARGE SCALE GENOMIC DNA]</scope>
    <source>
        <strain evidence="6 7">CECT 8234</strain>
    </source>
</reference>
<proteinExistence type="predicted"/>
<comment type="catalytic activity">
    <reaction evidence="4">
        <text>holo-[ACP] + malonyl-CoA = malonyl-[ACP] + CoA</text>
        <dbReference type="Rhea" id="RHEA:41792"/>
        <dbReference type="Rhea" id="RHEA-COMP:9623"/>
        <dbReference type="Rhea" id="RHEA-COMP:9685"/>
        <dbReference type="ChEBI" id="CHEBI:57287"/>
        <dbReference type="ChEBI" id="CHEBI:57384"/>
        <dbReference type="ChEBI" id="CHEBI:64479"/>
        <dbReference type="ChEBI" id="CHEBI:78449"/>
        <dbReference type="EC" id="2.3.1.39"/>
    </reaction>
</comment>
<dbReference type="Gene3D" id="3.30.70.250">
    <property type="entry name" value="Malonyl-CoA ACP transacylase, ACP-binding"/>
    <property type="match status" value="1"/>
</dbReference>
<dbReference type="InterPro" id="IPR004410">
    <property type="entry name" value="Malonyl_CoA-ACP_transAc_FabD"/>
</dbReference>
<keyword evidence="3 6" id="KW-0012">Acyltransferase</keyword>
<accession>A0A7W5CAK7</accession>
<dbReference type="InterPro" id="IPR050858">
    <property type="entry name" value="Mal-CoA-ACP_Trans/PKS_FabD"/>
</dbReference>
<evidence type="ECO:0000256" key="2">
    <source>
        <dbReference type="ARBA" id="ARBA00022679"/>
    </source>
</evidence>
<gene>
    <name evidence="6" type="ORF">FHS16_004262</name>
</gene>
<dbReference type="GO" id="GO:0005829">
    <property type="term" value="C:cytosol"/>
    <property type="evidence" value="ECO:0007669"/>
    <property type="project" value="TreeGrafter"/>
</dbReference>
<feature type="domain" description="Malonyl-CoA:ACP transacylase (MAT)" evidence="5">
    <location>
        <begin position="1"/>
        <end position="285"/>
    </location>
</feature>
<dbReference type="GO" id="GO:0006633">
    <property type="term" value="P:fatty acid biosynthetic process"/>
    <property type="evidence" value="ECO:0007669"/>
    <property type="project" value="TreeGrafter"/>
</dbReference>
<dbReference type="EC" id="2.3.1.39" evidence="1"/>
<dbReference type="EMBL" id="JACHXW010000014">
    <property type="protein sequence ID" value="MBB3154186.1"/>
    <property type="molecule type" value="Genomic_DNA"/>
</dbReference>
<keyword evidence="2 6" id="KW-0808">Transferase</keyword>
<evidence type="ECO:0000256" key="3">
    <source>
        <dbReference type="ARBA" id="ARBA00023315"/>
    </source>
</evidence>
<dbReference type="SUPFAM" id="SSF52151">
    <property type="entry name" value="FabD/lysophospholipase-like"/>
    <property type="match status" value="1"/>
</dbReference>